<proteinExistence type="predicted"/>
<dbReference type="AlphaFoldDB" id="A0A4Y2F3E0"/>
<keyword evidence="1" id="KW-0812">Transmembrane</keyword>
<evidence type="ECO:0000313" key="2">
    <source>
        <dbReference type="EMBL" id="GBM34595.1"/>
    </source>
</evidence>
<dbReference type="Gene3D" id="3.30.420.10">
    <property type="entry name" value="Ribonuclease H-like superfamily/Ribonuclease H"/>
    <property type="match status" value="1"/>
</dbReference>
<dbReference type="PANTHER" id="PTHR38681">
    <property type="entry name" value="RETROVIRUS-RELATED POL POLYPROTEIN FROM TRANSPOSON 412-LIKE PROTEIN-RELATED"/>
    <property type="match status" value="1"/>
</dbReference>
<dbReference type="PANTHER" id="PTHR38681:SF1">
    <property type="entry name" value="RETROVIRUS-RELATED POL POLYPROTEIN FROM TRANSPOSON 412-LIKE PROTEIN"/>
    <property type="match status" value="1"/>
</dbReference>
<gene>
    <name evidence="2" type="ORF">AVEN_106077_1</name>
    <name evidence="3" type="ORF">AVEN_198243_1</name>
</gene>
<dbReference type="EMBL" id="BGPR01094405">
    <property type="protein sequence ID" value="GBM34595.1"/>
    <property type="molecule type" value="Genomic_DNA"/>
</dbReference>
<dbReference type="Proteomes" id="UP000499080">
    <property type="component" value="Unassembled WGS sequence"/>
</dbReference>
<protein>
    <recommendedName>
        <fullName evidence="5">Integrase catalytic domain-containing protein</fullName>
    </recommendedName>
</protein>
<evidence type="ECO:0000313" key="4">
    <source>
        <dbReference type="Proteomes" id="UP000499080"/>
    </source>
</evidence>
<sequence length="114" mass="12612">MIERAHRQIKAALMPIVLGAIAVDWVSALPLVLLGIRSSIKLDIGASSVELVYGTSFILPGEVLGNFRILKTQTEFLAELRRTVQQIRPVPATNHSINKVFVHPELLKSSRVFV</sequence>
<keyword evidence="1" id="KW-0472">Membrane</keyword>
<dbReference type="GO" id="GO:0003676">
    <property type="term" value="F:nucleic acid binding"/>
    <property type="evidence" value="ECO:0007669"/>
    <property type="project" value="InterPro"/>
</dbReference>
<dbReference type="InterPro" id="IPR036397">
    <property type="entry name" value="RNaseH_sf"/>
</dbReference>
<dbReference type="OrthoDB" id="422540at2759"/>
<reference evidence="2 4" key="1">
    <citation type="journal article" date="2019" name="Sci. Rep.">
        <title>Orb-weaving spider Araneus ventricosus genome elucidates the spidroin gene catalogue.</title>
        <authorList>
            <person name="Kono N."/>
            <person name="Nakamura H."/>
            <person name="Ohtoshi R."/>
            <person name="Moran D.A.P."/>
            <person name="Shinohara A."/>
            <person name="Yoshida Y."/>
            <person name="Fujiwara M."/>
            <person name="Mori M."/>
            <person name="Tomita M."/>
            <person name="Arakawa K."/>
        </authorList>
    </citation>
    <scope>NUCLEOTIDE SEQUENCE [LARGE SCALE GENOMIC DNA]</scope>
</reference>
<keyword evidence="4" id="KW-1185">Reference proteome</keyword>
<name>A0A4Y2F3E0_ARAVE</name>
<keyword evidence="1" id="KW-1133">Transmembrane helix</keyword>
<evidence type="ECO:0008006" key="5">
    <source>
        <dbReference type="Google" id="ProtNLM"/>
    </source>
</evidence>
<dbReference type="EMBL" id="BGPR01094411">
    <property type="protein sequence ID" value="GBM34614.1"/>
    <property type="molecule type" value="Genomic_DNA"/>
</dbReference>
<feature type="transmembrane region" description="Helical" evidence="1">
    <location>
        <begin position="12"/>
        <end position="36"/>
    </location>
</feature>
<accession>A0A4Y2F3E0</accession>
<organism evidence="2 4">
    <name type="scientific">Araneus ventricosus</name>
    <name type="common">Orbweaver spider</name>
    <name type="synonym">Epeira ventricosa</name>
    <dbReference type="NCBI Taxonomy" id="182803"/>
    <lineage>
        <taxon>Eukaryota</taxon>
        <taxon>Metazoa</taxon>
        <taxon>Ecdysozoa</taxon>
        <taxon>Arthropoda</taxon>
        <taxon>Chelicerata</taxon>
        <taxon>Arachnida</taxon>
        <taxon>Araneae</taxon>
        <taxon>Araneomorphae</taxon>
        <taxon>Entelegynae</taxon>
        <taxon>Araneoidea</taxon>
        <taxon>Araneidae</taxon>
        <taxon>Araneus</taxon>
    </lineage>
</organism>
<comment type="caution">
    <text evidence="2">The sequence shown here is derived from an EMBL/GenBank/DDBJ whole genome shotgun (WGS) entry which is preliminary data.</text>
</comment>
<evidence type="ECO:0000256" key="1">
    <source>
        <dbReference type="SAM" id="Phobius"/>
    </source>
</evidence>
<evidence type="ECO:0000313" key="3">
    <source>
        <dbReference type="EMBL" id="GBM34614.1"/>
    </source>
</evidence>